<gene>
    <name evidence="4" type="ORF">UT92_C0021G0001</name>
</gene>
<protein>
    <submittedName>
        <fullName evidence="4">Response regulator receiver protein</fullName>
    </submittedName>
</protein>
<evidence type="ECO:0000259" key="3">
    <source>
        <dbReference type="PROSITE" id="PS50110"/>
    </source>
</evidence>
<dbReference type="Pfam" id="PF00072">
    <property type="entry name" value="Response_reg"/>
    <property type="match status" value="1"/>
</dbReference>
<organism evidence="4 5">
    <name type="scientific">Candidatus Curtissbacteria bacterium GW2011_GWA1_40_24</name>
    <dbReference type="NCBI Taxonomy" id="1618406"/>
    <lineage>
        <taxon>Bacteria</taxon>
        <taxon>Candidatus Curtissiibacteriota</taxon>
    </lineage>
</organism>
<dbReference type="EMBL" id="LBYQ01000021">
    <property type="protein sequence ID" value="KKR54358.1"/>
    <property type="molecule type" value="Genomic_DNA"/>
</dbReference>
<feature type="non-terminal residue" evidence="4">
    <location>
        <position position="121"/>
    </location>
</feature>
<evidence type="ECO:0000256" key="1">
    <source>
        <dbReference type="ARBA" id="ARBA00022553"/>
    </source>
</evidence>
<dbReference type="InterPro" id="IPR050595">
    <property type="entry name" value="Bact_response_regulator"/>
</dbReference>
<dbReference type="AlphaFoldDB" id="A0A0G0RPF2"/>
<evidence type="ECO:0000313" key="4">
    <source>
        <dbReference type="EMBL" id="KKR54358.1"/>
    </source>
</evidence>
<dbReference type="Proteomes" id="UP000034489">
    <property type="component" value="Unassembled WGS sequence"/>
</dbReference>
<dbReference type="PROSITE" id="PS50110">
    <property type="entry name" value="RESPONSE_REGULATORY"/>
    <property type="match status" value="1"/>
</dbReference>
<dbReference type="SUPFAM" id="SSF52172">
    <property type="entry name" value="CheY-like"/>
    <property type="match status" value="1"/>
</dbReference>
<dbReference type="GO" id="GO:0000160">
    <property type="term" value="P:phosphorelay signal transduction system"/>
    <property type="evidence" value="ECO:0007669"/>
    <property type="project" value="InterPro"/>
</dbReference>
<dbReference type="PANTHER" id="PTHR44591">
    <property type="entry name" value="STRESS RESPONSE REGULATOR PROTEIN 1"/>
    <property type="match status" value="1"/>
</dbReference>
<dbReference type="SMART" id="SM00448">
    <property type="entry name" value="REC"/>
    <property type="match status" value="1"/>
</dbReference>
<dbReference type="Gene3D" id="3.40.50.2300">
    <property type="match status" value="1"/>
</dbReference>
<feature type="modified residue" description="4-aspartylphosphate" evidence="2">
    <location>
        <position position="53"/>
    </location>
</feature>
<dbReference type="InterPro" id="IPR011006">
    <property type="entry name" value="CheY-like_superfamily"/>
</dbReference>
<comment type="caution">
    <text evidence="4">The sequence shown here is derived from an EMBL/GenBank/DDBJ whole genome shotgun (WGS) entry which is preliminary data.</text>
</comment>
<dbReference type="CDD" id="cd17574">
    <property type="entry name" value="REC_OmpR"/>
    <property type="match status" value="1"/>
</dbReference>
<feature type="domain" description="Response regulatory" evidence="3">
    <location>
        <begin position="4"/>
        <end position="120"/>
    </location>
</feature>
<proteinExistence type="predicted"/>
<dbReference type="PANTHER" id="PTHR44591:SF3">
    <property type="entry name" value="RESPONSE REGULATORY DOMAIN-CONTAINING PROTEIN"/>
    <property type="match status" value="1"/>
</dbReference>
<name>A0A0G0RPF2_9BACT</name>
<evidence type="ECO:0000313" key="5">
    <source>
        <dbReference type="Proteomes" id="UP000034489"/>
    </source>
</evidence>
<accession>A0A0G0RPF2</accession>
<evidence type="ECO:0000256" key="2">
    <source>
        <dbReference type="PROSITE-ProRule" id="PRU00169"/>
    </source>
</evidence>
<keyword evidence="1 2" id="KW-0597">Phosphoprotein</keyword>
<dbReference type="InterPro" id="IPR001789">
    <property type="entry name" value="Sig_transdc_resp-reg_receiver"/>
</dbReference>
<sequence length="121" mass="13651">MASKIIIAEDDQFILKAMTTKLTKEGYEVKIATDGVQLMDMLKSYIPDLIILDLLMPKKDGFEVIKEVKEDPKLKNIPILIASNLGQENDIQQVLNLGATDYIIKSEFTLESLVQKIKNIL</sequence>
<reference evidence="4 5" key="1">
    <citation type="journal article" date="2015" name="Nature">
        <title>rRNA introns, odd ribosomes, and small enigmatic genomes across a large radiation of phyla.</title>
        <authorList>
            <person name="Brown C.T."/>
            <person name="Hug L.A."/>
            <person name="Thomas B.C."/>
            <person name="Sharon I."/>
            <person name="Castelle C.J."/>
            <person name="Singh A."/>
            <person name="Wilkins M.J."/>
            <person name="Williams K.H."/>
            <person name="Banfield J.F."/>
        </authorList>
    </citation>
    <scope>NUCLEOTIDE SEQUENCE [LARGE SCALE GENOMIC DNA]</scope>
</reference>